<keyword evidence="2" id="KW-1185">Reference proteome</keyword>
<evidence type="ECO:0000313" key="1">
    <source>
        <dbReference type="EMBL" id="NNU16817.1"/>
    </source>
</evidence>
<protein>
    <submittedName>
        <fullName evidence="1">Ankyrin repeat domain-containing protein</fullName>
    </submittedName>
</protein>
<dbReference type="RefSeq" id="WP_173199637.1">
    <property type="nucleotide sequence ID" value="NZ_JABFCX010000003.1"/>
</dbReference>
<dbReference type="EMBL" id="JABFCX010000003">
    <property type="protein sequence ID" value="NNU16817.1"/>
    <property type="molecule type" value="Genomic_DNA"/>
</dbReference>
<organism evidence="1 2">
    <name type="scientific">Parvularcula mediterranea</name>
    <dbReference type="NCBI Taxonomy" id="2732508"/>
    <lineage>
        <taxon>Bacteria</taxon>
        <taxon>Pseudomonadati</taxon>
        <taxon>Pseudomonadota</taxon>
        <taxon>Alphaproteobacteria</taxon>
        <taxon>Parvularculales</taxon>
        <taxon>Parvularculaceae</taxon>
        <taxon>Parvularcula</taxon>
    </lineage>
</organism>
<accession>A0A7Y3RMH3</accession>
<dbReference type="Proteomes" id="UP000536835">
    <property type="component" value="Unassembled WGS sequence"/>
</dbReference>
<sequence length="209" mass="21629">MSEEPHPLRSAIDAGSADALHAALRGNPDAANRPIACGEGHAVVPIHAICDCIFDGRISDERGTALVRVLLDEGAAANPPPVPSGDSLLITAISLGAPAIAHMLLDCGASADARGLFDASAIYWAAIMGMATIVERLLPSDELARRDTEFACTPLGWAVEGTLSPPRGSKGEAPRCAALLVAAGSEVEDVWRQSAKVRAHQDLSQALGL</sequence>
<dbReference type="InterPro" id="IPR036770">
    <property type="entry name" value="Ankyrin_rpt-contain_sf"/>
</dbReference>
<name>A0A7Y3RMH3_9PROT</name>
<comment type="caution">
    <text evidence="1">The sequence shown here is derived from an EMBL/GenBank/DDBJ whole genome shotgun (WGS) entry which is preliminary data.</text>
</comment>
<dbReference type="AlphaFoldDB" id="A0A7Y3RMH3"/>
<evidence type="ECO:0000313" key="2">
    <source>
        <dbReference type="Proteomes" id="UP000536835"/>
    </source>
</evidence>
<reference evidence="1 2" key="1">
    <citation type="submission" date="2020-05" db="EMBL/GenBank/DDBJ databases">
        <title>Parvularcula mediterraneae sp. nov., isolated from polypropylene straw from shallow seawater of the seashore of Laganas in Zakynthos island, Greece.</title>
        <authorList>
            <person name="Szabo I."/>
            <person name="Al-Omari J."/>
            <person name="Rado J."/>
            <person name="Szerdahelyi G.S."/>
        </authorList>
    </citation>
    <scope>NUCLEOTIDE SEQUENCE [LARGE SCALE GENOMIC DNA]</scope>
    <source>
        <strain evidence="1 2">ZS-1/3</strain>
    </source>
</reference>
<proteinExistence type="predicted"/>
<dbReference type="SUPFAM" id="SSF48403">
    <property type="entry name" value="Ankyrin repeat"/>
    <property type="match status" value="1"/>
</dbReference>
<dbReference type="Gene3D" id="1.25.40.20">
    <property type="entry name" value="Ankyrin repeat-containing domain"/>
    <property type="match status" value="1"/>
</dbReference>
<gene>
    <name evidence="1" type="ORF">HK107_10855</name>
</gene>